<dbReference type="EMBL" id="JBBWWR010000010">
    <property type="protein sequence ID" value="KAK8960363.1"/>
    <property type="molecule type" value="Genomic_DNA"/>
</dbReference>
<evidence type="ECO:0000313" key="2">
    <source>
        <dbReference type="Proteomes" id="UP001412067"/>
    </source>
</evidence>
<gene>
    <name evidence="1" type="ORF">KSP40_PGU020900</name>
</gene>
<name>A0ABR2M8I8_9ASPA</name>
<organism evidence="1 2">
    <name type="scientific">Platanthera guangdongensis</name>
    <dbReference type="NCBI Taxonomy" id="2320717"/>
    <lineage>
        <taxon>Eukaryota</taxon>
        <taxon>Viridiplantae</taxon>
        <taxon>Streptophyta</taxon>
        <taxon>Embryophyta</taxon>
        <taxon>Tracheophyta</taxon>
        <taxon>Spermatophyta</taxon>
        <taxon>Magnoliopsida</taxon>
        <taxon>Liliopsida</taxon>
        <taxon>Asparagales</taxon>
        <taxon>Orchidaceae</taxon>
        <taxon>Orchidoideae</taxon>
        <taxon>Orchideae</taxon>
        <taxon>Orchidinae</taxon>
        <taxon>Platanthera</taxon>
    </lineage>
</organism>
<reference evidence="1 2" key="1">
    <citation type="journal article" date="2022" name="Nat. Plants">
        <title>Genomes of leafy and leafless Platanthera orchids illuminate the evolution of mycoheterotrophy.</title>
        <authorList>
            <person name="Li M.H."/>
            <person name="Liu K.W."/>
            <person name="Li Z."/>
            <person name="Lu H.C."/>
            <person name="Ye Q.L."/>
            <person name="Zhang D."/>
            <person name="Wang J.Y."/>
            <person name="Li Y.F."/>
            <person name="Zhong Z.M."/>
            <person name="Liu X."/>
            <person name="Yu X."/>
            <person name="Liu D.K."/>
            <person name="Tu X.D."/>
            <person name="Liu B."/>
            <person name="Hao Y."/>
            <person name="Liao X.Y."/>
            <person name="Jiang Y.T."/>
            <person name="Sun W.H."/>
            <person name="Chen J."/>
            <person name="Chen Y.Q."/>
            <person name="Ai Y."/>
            <person name="Zhai J.W."/>
            <person name="Wu S.S."/>
            <person name="Zhou Z."/>
            <person name="Hsiao Y.Y."/>
            <person name="Wu W.L."/>
            <person name="Chen Y.Y."/>
            <person name="Lin Y.F."/>
            <person name="Hsu J.L."/>
            <person name="Li C.Y."/>
            <person name="Wang Z.W."/>
            <person name="Zhao X."/>
            <person name="Zhong W.Y."/>
            <person name="Ma X.K."/>
            <person name="Ma L."/>
            <person name="Huang J."/>
            <person name="Chen G.Z."/>
            <person name="Huang M.Z."/>
            <person name="Huang L."/>
            <person name="Peng D.H."/>
            <person name="Luo Y.B."/>
            <person name="Zou S.Q."/>
            <person name="Chen S.P."/>
            <person name="Lan S."/>
            <person name="Tsai W.C."/>
            <person name="Van de Peer Y."/>
            <person name="Liu Z.J."/>
        </authorList>
    </citation>
    <scope>NUCLEOTIDE SEQUENCE [LARGE SCALE GENOMIC DNA]</scope>
    <source>
        <strain evidence="1">Lor288</strain>
    </source>
</reference>
<proteinExistence type="predicted"/>
<evidence type="ECO:0000313" key="1">
    <source>
        <dbReference type="EMBL" id="KAK8960363.1"/>
    </source>
</evidence>
<dbReference type="Proteomes" id="UP001412067">
    <property type="component" value="Unassembled WGS sequence"/>
</dbReference>
<protein>
    <submittedName>
        <fullName evidence="1">Uncharacterized protein</fullName>
    </submittedName>
</protein>
<accession>A0ABR2M8I8</accession>
<comment type="caution">
    <text evidence="1">The sequence shown here is derived from an EMBL/GenBank/DDBJ whole genome shotgun (WGS) entry which is preliminary data.</text>
</comment>
<sequence>MSFHRRSRRPPTANRFRSGRLFPGSRLQFTVSASRLPSRPGRLPGLPPHPSSCGKHFMIFLTYSIPVIRQWWKAGARVCSIDHAGSLNPWKMTACHTEDLAQLD</sequence>
<keyword evidence="2" id="KW-1185">Reference proteome</keyword>